<dbReference type="InterPro" id="IPR012318">
    <property type="entry name" value="HTH_CRP"/>
</dbReference>
<dbReference type="GO" id="GO:0003677">
    <property type="term" value="F:DNA binding"/>
    <property type="evidence" value="ECO:0007669"/>
    <property type="project" value="UniProtKB-KW"/>
</dbReference>
<evidence type="ECO:0000313" key="6">
    <source>
        <dbReference type="EMBL" id="SCC22851.1"/>
    </source>
</evidence>
<dbReference type="Gene3D" id="2.60.120.10">
    <property type="entry name" value="Jelly Rolls"/>
    <property type="match status" value="1"/>
</dbReference>
<dbReference type="PROSITE" id="PS51063">
    <property type="entry name" value="HTH_CRP_2"/>
    <property type="match status" value="1"/>
</dbReference>
<dbReference type="Pfam" id="PF00027">
    <property type="entry name" value="cNMP_binding"/>
    <property type="match status" value="1"/>
</dbReference>
<dbReference type="SUPFAM" id="SSF51206">
    <property type="entry name" value="cAMP-binding domain-like"/>
    <property type="match status" value="1"/>
</dbReference>
<dbReference type="CDD" id="cd00038">
    <property type="entry name" value="CAP_ED"/>
    <property type="match status" value="1"/>
</dbReference>
<dbReference type="InterPro" id="IPR036390">
    <property type="entry name" value="WH_DNA-bd_sf"/>
</dbReference>
<evidence type="ECO:0000256" key="1">
    <source>
        <dbReference type="ARBA" id="ARBA00023015"/>
    </source>
</evidence>
<feature type="domain" description="Cyclic nucleotide-binding" evidence="4">
    <location>
        <begin position="54"/>
        <end position="137"/>
    </location>
</feature>
<keyword evidence="2" id="KW-0238">DNA-binding</keyword>
<dbReference type="PANTHER" id="PTHR24567:SF74">
    <property type="entry name" value="HTH-TYPE TRANSCRIPTIONAL REGULATOR ARCR"/>
    <property type="match status" value="1"/>
</dbReference>
<evidence type="ECO:0000256" key="3">
    <source>
        <dbReference type="ARBA" id="ARBA00023163"/>
    </source>
</evidence>
<dbReference type="InterPro" id="IPR000595">
    <property type="entry name" value="cNMP-bd_dom"/>
</dbReference>
<name>A0A1C4CUY0_9BACT</name>
<dbReference type="Gene3D" id="1.10.10.10">
    <property type="entry name" value="Winged helix-like DNA-binding domain superfamily/Winged helix DNA-binding domain"/>
    <property type="match status" value="1"/>
</dbReference>
<sequence>MGGAYSALPTTAHYMKTYCVVSDCQHCEQHLTSILCKSSEQYLELFNLQKVSSHYKKGQVIFNEGAYPFGIYCINNGKIKLSRQGDDGKEHITRLLRGGDVLGYRALLSGSRYNASAVVLEDTQVCFIPKDLFITALKNDVVLSFEVMKLLSTELQRAELKITHLAQKPVRERLAETLLFIKETYGYEADGATLNVRLSREEIANLVGTATESTIRLLSEFRKDGLIELDGKKISFMNVNAIVKTANLQD</sequence>
<dbReference type="SUPFAM" id="SSF46785">
    <property type="entry name" value="Winged helix' DNA-binding domain"/>
    <property type="match status" value="1"/>
</dbReference>
<dbReference type="InterPro" id="IPR014710">
    <property type="entry name" value="RmlC-like_jellyroll"/>
</dbReference>
<dbReference type="InterPro" id="IPR050397">
    <property type="entry name" value="Env_Response_Regulators"/>
</dbReference>
<dbReference type="EMBL" id="FMAR01000004">
    <property type="protein sequence ID" value="SCC22851.1"/>
    <property type="molecule type" value="Genomic_DNA"/>
</dbReference>
<gene>
    <name evidence="6" type="ORF">GA0116948_104310</name>
</gene>
<dbReference type="SMART" id="SM00100">
    <property type="entry name" value="cNMP"/>
    <property type="match status" value="1"/>
</dbReference>
<keyword evidence="7" id="KW-1185">Reference proteome</keyword>
<keyword evidence="3" id="KW-0804">Transcription</keyword>
<proteinExistence type="predicted"/>
<dbReference type="GO" id="GO:0005829">
    <property type="term" value="C:cytosol"/>
    <property type="evidence" value="ECO:0007669"/>
    <property type="project" value="TreeGrafter"/>
</dbReference>
<dbReference type="CDD" id="cd00092">
    <property type="entry name" value="HTH_CRP"/>
    <property type="match status" value="1"/>
</dbReference>
<dbReference type="AlphaFoldDB" id="A0A1C4CUY0"/>
<evidence type="ECO:0000256" key="2">
    <source>
        <dbReference type="ARBA" id="ARBA00023125"/>
    </source>
</evidence>
<dbReference type="PRINTS" id="PR00034">
    <property type="entry name" value="HTHCRP"/>
</dbReference>
<dbReference type="STRING" id="1335309.GA0116948_104310"/>
<evidence type="ECO:0000259" key="4">
    <source>
        <dbReference type="PROSITE" id="PS50042"/>
    </source>
</evidence>
<dbReference type="SMART" id="SM00419">
    <property type="entry name" value="HTH_CRP"/>
    <property type="match status" value="1"/>
</dbReference>
<dbReference type="GO" id="GO:0003700">
    <property type="term" value="F:DNA-binding transcription factor activity"/>
    <property type="evidence" value="ECO:0007669"/>
    <property type="project" value="TreeGrafter"/>
</dbReference>
<keyword evidence="1" id="KW-0805">Transcription regulation</keyword>
<reference evidence="6 7" key="1">
    <citation type="submission" date="2016-08" db="EMBL/GenBank/DDBJ databases">
        <authorList>
            <person name="Seilhamer J.J."/>
        </authorList>
    </citation>
    <scope>NUCLEOTIDE SEQUENCE [LARGE SCALE GENOMIC DNA]</scope>
    <source>
        <strain evidence="6 7">A37T2</strain>
    </source>
</reference>
<evidence type="ECO:0000259" key="5">
    <source>
        <dbReference type="PROSITE" id="PS51063"/>
    </source>
</evidence>
<dbReference type="Proteomes" id="UP000242818">
    <property type="component" value="Unassembled WGS sequence"/>
</dbReference>
<protein>
    <submittedName>
        <fullName evidence="6">CRP/FNR family transcriptional regulator, anaerobic regulatory protein</fullName>
    </submittedName>
</protein>
<organism evidence="6 7">
    <name type="scientific">Chitinophaga costaii</name>
    <dbReference type="NCBI Taxonomy" id="1335309"/>
    <lineage>
        <taxon>Bacteria</taxon>
        <taxon>Pseudomonadati</taxon>
        <taxon>Bacteroidota</taxon>
        <taxon>Chitinophagia</taxon>
        <taxon>Chitinophagales</taxon>
        <taxon>Chitinophagaceae</taxon>
        <taxon>Chitinophaga</taxon>
    </lineage>
</organism>
<dbReference type="Pfam" id="PF13545">
    <property type="entry name" value="HTH_Crp_2"/>
    <property type="match status" value="1"/>
</dbReference>
<dbReference type="InterPro" id="IPR036388">
    <property type="entry name" value="WH-like_DNA-bd_sf"/>
</dbReference>
<dbReference type="PROSITE" id="PS50042">
    <property type="entry name" value="CNMP_BINDING_3"/>
    <property type="match status" value="1"/>
</dbReference>
<dbReference type="PANTHER" id="PTHR24567">
    <property type="entry name" value="CRP FAMILY TRANSCRIPTIONAL REGULATORY PROTEIN"/>
    <property type="match status" value="1"/>
</dbReference>
<dbReference type="InterPro" id="IPR018490">
    <property type="entry name" value="cNMP-bd_dom_sf"/>
</dbReference>
<accession>A0A1C4CUY0</accession>
<feature type="domain" description="HTH crp-type" evidence="5">
    <location>
        <begin position="168"/>
        <end position="240"/>
    </location>
</feature>
<evidence type="ECO:0000313" key="7">
    <source>
        <dbReference type="Proteomes" id="UP000242818"/>
    </source>
</evidence>